<dbReference type="EMBL" id="CP053586">
    <property type="protein sequence ID" value="WNZ26670.1"/>
    <property type="molecule type" value="Genomic_DNA"/>
</dbReference>
<dbReference type="GO" id="GO:0016020">
    <property type="term" value="C:membrane"/>
    <property type="evidence" value="ECO:0007669"/>
    <property type="project" value="UniProtKB-SubCell"/>
</dbReference>
<evidence type="ECO:0000256" key="5">
    <source>
        <dbReference type="ARBA" id="ARBA00022989"/>
    </source>
</evidence>
<name>A0AA97AIH4_9CYAN</name>
<keyword evidence="5 7" id="KW-1133">Transmembrane helix</keyword>
<comment type="similarity">
    <text evidence="2">Belongs to the peptidase S54 family.</text>
</comment>
<proteinExistence type="inferred from homology"/>
<dbReference type="GO" id="GO:0006508">
    <property type="term" value="P:proteolysis"/>
    <property type="evidence" value="ECO:0007669"/>
    <property type="project" value="UniProtKB-KW"/>
</dbReference>
<evidence type="ECO:0000256" key="2">
    <source>
        <dbReference type="ARBA" id="ARBA00009045"/>
    </source>
</evidence>
<dbReference type="Pfam" id="PF01694">
    <property type="entry name" value="Rhomboid"/>
    <property type="match status" value="1"/>
</dbReference>
<gene>
    <name evidence="9" type="ORF">HJG54_18000</name>
</gene>
<feature type="transmembrane region" description="Helical" evidence="7">
    <location>
        <begin position="108"/>
        <end position="126"/>
    </location>
</feature>
<reference evidence="9" key="1">
    <citation type="submission" date="2020-05" db="EMBL/GenBank/DDBJ databases">
        <authorList>
            <person name="Zhu T."/>
            <person name="Keshari N."/>
            <person name="Lu X."/>
        </authorList>
    </citation>
    <scope>NUCLEOTIDE SEQUENCE</scope>
    <source>
        <strain evidence="9">NK1-12</strain>
    </source>
</reference>
<dbReference type="GO" id="GO:0004252">
    <property type="term" value="F:serine-type endopeptidase activity"/>
    <property type="evidence" value="ECO:0007669"/>
    <property type="project" value="InterPro"/>
</dbReference>
<evidence type="ECO:0000256" key="3">
    <source>
        <dbReference type="ARBA" id="ARBA00022692"/>
    </source>
</evidence>
<evidence type="ECO:0000259" key="8">
    <source>
        <dbReference type="Pfam" id="PF01694"/>
    </source>
</evidence>
<keyword evidence="9" id="KW-0645">Protease</keyword>
<feature type="transmembrane region" description="Helical" evidence="7">
    <location>
        <begin position="77"/>
        <end position="96"/>
    </location>
</feature>
<evidence type="ECO:0000256" key="6">
    <source>
        <dbReference type="ARBA" id="ARBA00023136"/>
    </source>
</evidence>
<dbReference type="PANTHER" id="PTHR43731:SF14">
    <property type="entry name" value="PRESENILIN-ASSOCIATED RHOMBOID-LIKE PROTEIN, MITOCHONDRIAL"/>
    <property type="match status" value="1"/>
</dbReference>
<feature type="transmembrane region" description="Helical" evidence="7">
    <location>
        <begin position="157"/>
        <end position="183"/>
    </location>
</feature>
<dbReference type="AlphaFoldDB" id="A0AA97AIH4"/>
<evidence type="ECO:0000256" key="7">
    <source>
        <dbReference type="SAM" id="Phobius"/>
    </source>
</evidence>
<organism evidence="9">
    <name type="scientific">Leptolyngbya sp. NK1-12</name>
    <dbReference type="NCBI Taxonomy" id="2547451"/>
    <lineage>
        <taxon>Bacteria</taxon>
        <taxon>Bacillati</taxon>
        <taxon>Cyanobacteriota</taxon>
        <taxon>Cyanophyceae</taxon>
        <taxon>Leptolyngbyales</taxon>
        <taxon>Leptolyngbyaceae</taxon>
        <taxon>Leptolyngbya group</taxon>
        <taxon>Leptolyngbya</taxon>
    </lineage>
</organism>
<protein>
    <submittedName>
        <fullName evidence="9">Rhomboid family intramembrane serine protease</fullName>
    </submittedName>
</protein>
<dbReference type="FunFam" id="1.20.1540.10:FF:000027">
    <property type="entry name" value="Rhomboid family intramembrane serine protease"/>
    <property type="match status" value="1"/>
</dbReference>
<dbReference type="InterPro" id="IPR035952">
    <property type="entry name" value="Rhomboid-like_sf"/>
</dbReference>
<comment type="subcellular location">
    <subcellularLocation>
        <location evidence="1">Membrane</location>
        <topology evidence="1">Multi-pass membrane protein</topology>
    </subcellularLocation>
</comment>
<feature type="transmembrane region" description="Helical" evidence="7">
    <location>
        <begin position="132"/>
        <end position="150"/>
    </location>
</feature>
<evidence type="ECO:0000313" key="9">
    <source>
        <dbReference type="EMBL" id="WNZ26670.1"/>
    </source>
</evidence>
<keyword evidence="4" id="KW-0378">Hydrolase</keyword>
<accession>A0AA97AIH4</accession>
<dbReference type="InterPro" id="IPR050925">
    <property type="entry name" value="Rhomboid_protease_S54"/>
</dbReference>
<keyword evidence="6 7" id="KW-0472">Membrane</keyword>
<dbReference type="InterPro" id="IPR022764">
    <property type="entry name" value="Peptidase_S54_rhomboid_dom"/>
</dbReference>
<dbReference type="SUPFAM" id="SSF144091">
    <property type="entry name" value="Rhomboid-like"/>
    <property type="match status" value="1"/>
</dbReference>
<feature type="transmembrane region" description="Helical" evidence="7">
    <location>
        <begin position="12"/>
        <end position="30"/>
    </location>
</feature>
<evidence type="ECO:0000256" key="1">
    <source>
        <dbReference type="ARBA" id="ARBA00004141"/>
    </source>
</evidence>
<feature type="transmembrane region" description="Helical" evidence="7">
    <location>
        <begin position="206"/>
        <end position="228"/>
    </location>
</feature>
<keyword evidence="3 7" id="KW-0812">Transmembrane</keyword>
<dbReference type="Gene3D" id="1.20.1540.10">
    <property type="entry name" value="Rhomboid-like"/>
    <property type="match status" value="1"/>
</dbReference>
<evidence type="ECO:0000256" key="4">
    <source>
        <dbReference type="ARBA" id="ARBA00022801"/>
    </source>
</evidence>
<dbReference type="PANTHER" id="PTHR43731">
    <property type="entry name" value="RHOMBOID PROTEASE"/>
    <property type="match status" value="1"/>
</dbReference>
<sequence length="243" mass="26022">MVPIRDENPGQTTPYVTYGLIILNILAFLYEASLMGPSLETFFHSWAVVPAELTASLQGIPGYSVPGEAVTLVTSQFLHAGLLHLGGNMLYLWIFGNNVEDQMGHVRFLIFYLLCGILAGLAQYFFAANSGIPSLGASGAIAGVLGAYVLRFPQVRILGLVPIFLFFFTFRVPAVVFLGIWFIQQALYGFASLGAPANIGMESGGIAYWAHAGGFVVGAILGPIFGLFSSAGTKTFSEDTTTY</sequence>
<feature type="domain" description="Peptidase S54 rhomboid" evidence="8">
    <location>
        <begin position="67"/>
        <end position="225"/>
    </location>
</feature>